<reference evidence="1" key="1">
    <citation type="journal article" date="2021" name="bioRxiv">
        <title>Whole Genome Assembly and Annotation of Northern Wild Rice, Zizania palustris L., Supports a Whole Genome Duplication in the Zizania Genus.</title>
        <authorList>
            <person name="Haas M."/>
            <person name="Kono T."/>
            <person name="Macchietto M."/>
            <person name="Millas R."/>
            <person name="McGilp L."/>
            <person name="Shao M."/>
            <person name="Duquette J."/>
            <person name="Hirsch C.N."/>
            <person name="Kimball J."/>
        </authorList>
    </citation>
    <scope>NUCLEOTIDE SEQUENCE</scope>
    <source>
        <tissue evidence="1">Fresh leaf tissue</tissue>
    </source>
</reference>
<keyword evidence="2" id="KW-1185">Reference proteome</keyword>
<accession>A0A8J6BTJ2</accession>
<reference evidence="1" key="2">
    <citation type="submission" date="2021-02" db="EMBL/GenBank/DDBJ databases">
        <authorList>
            <person name="Kimball J.A."/>
            <person name="Haas M.W."/>
            <person name="Macchietto M."/>
            <person name="Kono T."/>
            <person name="Duquette J."/>
            <person name="Shao M."/>
        </authorList>
    </citation>
    <scope>NUCLEOTIDE SEQUENCE</scope>
    <source>
        <tissue evidence="1">Fresh leaf tissue</tissue>
    </source>
</reference>
<sequence>MANCLPPPSRCRVRPTSPHLTCSASATAAGAVTTTVSSRALAKSPFVFTADGDDVIRVYGSNGYLVTWRIHVSLLYKATTPMRFMPSEVALLSHPVLCLSTSSNL</sequence>
<gene>
    <name evidence="1" type="ORF">GUJ93_ZPchr0013g35530</name>
</gene>
<organism evidence="1 2">
    <name type="scientific">Zizania palustris</name>
    <name type="common">Northern wild rice</name>
    <dbReference type="NCBI Taxonomy" id="103762"/>
    <lineage>
        <taxon>Eukaryota</taxon>
        <taxon>Viridiplantae</taxon>
        <taxon>Streptophyta</taxon>
        <taxon>Embryophyta</taxon>
        <taxon>Tracheophyta</taxon>
        <taxon>Spermatophyta</taxon>
        <taxon>Magnoliopsida</taxon>
        <taxon>Liliopsida</taxon>
        <taxon>Poales</taxon>
        <taxon>Poaceae</taxon>
        <taxon>BOP clade</taxon>
        <taxon>Oryzoideae</taxon>
        <taxon>Oryzeae</taxon>
        <taxon>Zizaniinae</taxon>
        <taxon>Zizania</taxon>
    </lineage>
</organism>
<comment type="caution">
    <text evidence="1">The sequence shown here is derived from an EMBL/GenBank/DDBJ whole genome shotgun (WGS) entry which is preliminary data.</text>
</comment>
<evidence type="ECO:0000313" key="1">
    <source>
        <dbReference type="EMBL" id="KAG8095922.1"/>
    </source>
</evidence>
<protein>
    <submittedName>
        <fullName evidence="1">Uncharacterized protein</fullName>
    </submittedName>
</protein>
<proteinExistence type="predicted"/>
<name>A0A8J6BTJ2_ZIZPA</name>
<dbReference type="EMBL" id="JAAALK010000079">
    <property type="protein sequence ID" value="KAG8095922.1"/>
    <property type="molecule type" value="Genomic_DNA"/>
</dbReference>
<dbReference type="Proteomes" id="UP000729402">
    <property type="component" value="Unassembled WGS sequence"/>
</dbReference>
<dbReference type="AlphaFoldDB" id="A0A8J6BTJ2"/>
<evidence type="ECO:0000313" key="2">
    <source>
        <dbReference type="Proteomes" id="UP000729402"/>
    </source>
</evidence>